<sequence>MKYINIINSIAVYASLIFAVKMMFFDDFINLGVIDQYYGVVFFILLLVLISCRIINKRKNGNKETDI</sequence>
<gene>
    <name evidence="2" type="ORF">DWW10_04875</name>
</gene>
<keyword evidence="1" id="KW-0812">Transmembrane</keyword>
<keyword evidence="1" id="KW-0472">Membrane</keyword>
<protein>
    <submittedName>
        <fullName evidence="2">Uncharacterized protein</fullName>
    </submittedName>
</protein>
<accession>A0A412YJ15</accession>
<keyword evidence="1" id="KW-1133">Transmembrane helix</keyword>
<evidence type="ECO:0000313" key="2">
    <source>
        <dbReference type="EMBL" id="RGV57375.1"/>
    </source>
</evidence>
<comment type="caution">
    <text evidence="2">The sequence shown here is derived from an EMBL/GenBank/DDBJ whole genome shotgun (WGS) entry which is preliminary data.</text>
</comment>
<proteinExistence type="predicted"/>
<dbReference type="Proteomes" id="UP000283850">
    <property type="component" value="Unassembled WGS sequence"/>
</dbReference>
<feature type="transmembrane region" description="Helical" evidence="1">
    <location>
        <begin position="7"/>
        <end position="25"/>
    </location>
</feature>
<dbReference type="AlphaFoldDB" id="A0A412YJ15"/>
<name>A0A412YJ15_9BACE</name>
<feature type="transmembrane region" description="Helical" evidence="1">
    <location>
        <begin position="37"/>
        <end position="55"/>
    </location>
</feature>
<reference evidence="2 3" key="1">
    <citation type="submission" date="2018-08" db="EMBL/GenBank/DDBJ databases">
        <title>A genome reference for cultivated species of the human gut microbiota.</title>
        <authorList>
            <person name="Zou Y."/>
            <person name="Xue W."/>
            <person name="Luo G."/>
        </authorList>
    </citation>
    <scope>NUCLEOTIDE SEQUENCE [LARGE SCALE GENOMIC DNA]</scope>
    <source>
        <strain evidence="2 3">AF14-32</strain>
    </source>
</reference>
<evidence type="ECO:0000313" key="3">
    <source>
        <dbReference type="Proteomes" id="UP000283850"/>
    </source>
</evidence>
<dbReference type="EMBL" id="QRZF01000002">
    <property type="protein sequence ID" value="RGV57375.1"/>
    <property type="molecule type" value="Genomic_DNA"/>
</dbReference>
<evidence type="ECO:0000256" key="1">
    <source>
        <dbReference type="SAM" id="Phobius"/>
    </source>
</evidence>
<organism evidence="2 3">
    <name type="scientific">Bacteroides intestinalis</name>
    <dbReference type="NCBI Taxonomy" id="329854"/>
    <lineage>
        <taxon>Bacteria</taxon>
        <taxon>Pseudomonadati</taxon>
        <taxon>Bacteroidota</taxon>
        <taxon>Bacteroidia</taxon>
        <taxon>Bacteroidales</taxon>
        <taxon>Bacteroidaceae</taxon>
        <taxon>Bacteroides</taxon>
    </lineage>
</organism>